<keyword evidence="3" id="KW-1052">Target cell membrane</keyword>
<comment type="caution">
    <text evidence="8">The sequence shown here is derived from an EMBL/GenBank/DDBJ whole genome shotgun (WGS) entry which is preliminary data.</text>
</comment>
<dbReference type="PROSITE" id="PS50297">
    <property type="entry name" value="ANK_REP_REGION"/>
    <property type="match status" value="4"/>
</dbReference>
<feature type="repeat" description="ANK" evidence="6">
    <location>
        <begin position="645"/>
        <end position="677"/>
    </location>
</feature>
<feature type="region of interest" description="Disordered" evidence="7">
    <location>
        <begin position="254"/>
        <end position="308"/>
    </location>
</feature>
<keyword evidence="2" id="KW-0268">Exocytosis</keyword>
<comment type="subcellular location">
    <subcellularLocation>
        <location evidence="1">Target cell membrane</location>
    </subcellularLocation>
</comment>
<dbReference type="GO" id="GO:0044218">
    <property type="term" value="C:other organism cell membrane"/>
    <property type="evidence" value="ECO:0007669"/>
    <property type="project" value="UniProtKB-KW"/>
</dbReference>
<keyword evidence="4" id="KW-0800">Toxin</keyword>
<dbReference type="GO" id="GO:0044231">
    <property type="term" value="C:host cell presynaptic membrane"/>
    <property type="evidence" value="ECO:0007669"/>
    <property type="project" value="UniProtKB-KW"/>
</dbReference>
<keyword evidence="6" id="KW-0040">ANK repeat</keyword>
<keyword evidence="5" id="KW-1053">Target membrane</keyword>
<dbReference type="SUPFAM" id="SSF48403">
    <property type="entry name" value="Ankyrin repeat"/>
    <property type="match status" value="2"/>
</dbReference>
<organism evidence="8 9">
    <name type="scientific">Leptotrombidium deliense</name>
    <dbReference type="NCBI Taxonomy" id="299467"/>
    <lineage>
        <taxon>Eukaryota</taxon>
        <taxon>Metazoa</taxon>
        <taxon>Ecdysozoa</taxon>
        <taxon>Arthropoda</taxon>
        <taxon>Chelicerata</taxon>
        <taxon>Arachnida</taxon>
        <taxon>Acari</taxon>
        <taxon>Acariformes</taxon>
        <taxon>Trombidiformes</taxon>
        <taxon>Prostigmata</taxon>
        <taxon>Anystina</taxon>
        <taxon>Parasitengona</taxon>
        <taxon>Trombiculoidea</taxon>
        <taxon>Trombiculidae</taxon>
        <taxon>Leptotrombidium</taxon>
    </lineage>
</organism>
<dbReference type="InterPro" id="IPR036770">
    <property type="entry name" value="Ankyrin_rpt-contain_sf"/>
</dbReference>
<dbReference type="AlphaFoldDB" id="A0A443S9J2"/>
<dbReference type="VEuPathDB" id="VectorBase:LDEU007804"/>
<feature type="compositionally biased region" description="Acidic residues" evidence="7">
    <location>
        <begin position="286"/>
        <end position="297"/>
    </location>
</feature>
<dbReference type="PROSITE" id="PS50088">
    <property type="entry name" value="ANK_REPEAT"/>
    <property type="match status" value="4"/>
</dbReference>
<feature type="compositionally biased region" description="Basic residues" evidence="7">
    <location>
        <begin position="883"/>
        <end position="893"/>
    </location>
</feature>
<dbReference type="Pfam" id="PF12796">
    <property type="entry name" value="Ank_2"/>
    <property type="match status" value="3"/>
</dbReference>
<feature type="repeat" description="ANK" evidence="6">
    <location>
        <begin position="439"/>
        <end position="474"/>
    </location>
</feature>
<sequence>MKSLRPQFSKRPEDYLNNQEGISVQVLRENAIVSKPIGHRISRRTDKRVSEQQSWSKTNSTKSVMHRSNIKELIKQGNLTAIEEIVIQGFGDRLIGETSSAPLVQEFLDRVPALIEQITEIHKAAAKGNINEFKSLLDRKGIILARDQIGATPLHKSVLYGHQELTDYIANNFPSSLDARDHEGRTPLHYAAVLDDDRLIFNHLVKAGASPLLPDYRGKSAEYYQRYPDQLNITQLIKRSQRLNANYAINTANRVKSKSPLRKRGWSPNSRKSEPGISGPRSDAGLSDDQECGEVDDGSSNGSAGSATNVPFRFEVTSANLKRWIEEQDFEAIEGAILEGHGERVRDKVEILDTKADTVQNYLEETFPKIMNKIRIIHAAVSCGDISGLQNHLDKNDYALAKDHLGMAPLHKAVILGHIDVVQFILDRFPETINARDREGRTALHYAAATTNRNGAKIYKILLRAGADPRVRDTNNKTAEYYRVHLLPLPSELSKLSVNSKRRQTLNGVGLSPITKRRQILLPSIQEKITNALHDGDATQLQDLVLEGYGDAILGRSSWGEEARKFLKNLPHFMDNIKTLQASIANGDLTNCQRILQNDKSSCYLRAKDENGLLPIHAAVYRNEREIVEFILNKVPSMVNVKDNYGRTPLHIAAQHKYTDLYKKLVELGGDPKILDLKGRTADHYLKVQSYDASRINSNNSNNSNLAKQEKNSAASLISAVDAVEDNVYENYDNDFEKEQSDVEDANKTANANHKAIELQFNNHDKTTVENNAVIEKSKESIKPEKTKLSNQTNHVESKEINKNKNDVTNESSEGKSEDIKSAATGADTIQKEENKHEEEALDRENTSESVELIDQLNSEISEADKTLSEENKVNSSESKTVVGKKSKTKASQKRPQNSIRKQMTVVKPPVTEKKPLNRKASLPSMSSNKVTKTQTKTKITDEIAEETTKNISEVKNPLDNKPTNGEPELTVANLELAKIVAEKIVEDISTDAKAEMQKNLESEEVVESKNDIDQERKENDEIIKELERETSTGETIEQKSVDTADTVIEN</sequence>
<dbReference type="Proteomes" id="UP000288716">
    <property type="component" value="Unassembled WGS sequence"/>
</dbReference>
<evidence type="ECO:0000256" key="6">
    <source>
        <dbReference type="PROSITE-ProRule" id="PRU00023"/>
    </source>
</evidence>
<evidence type="ECO:0000256" key="5">
    <source>
        <dbReference type="ARBA" id="ARBA00023298"/>
    </source>
</evidence>
<feature type="compositionally biased region" description="Basic and acidic residues" evidence="7">
    <location>
        <begin position="996"/>
        <end position="1043"/>
    </location>
</feature>
<evidence type="ECO:0000313" key="9">
    <source>
        <dbReference type="Proteomes" id="UP000288716"/>
    </source>
</evidence>
<feature type="region of interest" description="Disordered" evidence="7">
    <location>
        <begin position="42"/>
        <end position="62"/>
    </location>
</feature>
<feature type="compositionally biased region" description="Low complexity" evidence="7">
    <location>
        <begin position="298"/>
        <end position="307"/>
    </location>
</feature>
<dbReference type="SMART" id="SM00248">
    <property type="entry name" value="ANK"/>
    <property type="match status" value="7"/>
</dbReference>
<feature type="compositionally biased region" description="Basic and acidic residues" evidence="7">
    <location>
        <begin position="776"/>
        <end position="788"/>
    </location>
</feature>
<feature type="compositionally biased region" description="Basic and acidic residues" evidence="7">
    <location>
        <begin position="830"/>
        <end position="847"/>
    </location>
</feature>
<protein>
    <submittedName>
        <fullName evidence="8">Tankyrase-1-like protein</fullName>
    </submittedName>
</protein>
<keyword evidence="4" id="KW-0528">Neurotoxin</keyword>
<dbReference type="PANTHER" id="PTHR24172:SF4">
    <property type="entry name" value="ANK_REP_REGION DOMAIN-CONTAINING PROTEIN"/>
    <property type="match status" value="1"/>
</dbReference>
<feature type="repeat" description="ANK" evidence="6">
    <location>
        <begin position="183"/>
        <end position="216"/>
    </location>
</feature>
<feature type="compositionally biased region" description="Basic and acidic residues" evidence="7">
    <location>
        <begin position="796"/>
        <end position="821"/>
    </location>
</feature>
<feature type="repeat" description="ANK" evidence="6">
    <location>
        <begin position="405"/>
        <end position="428"/>
    </location>
</feature>
<evidence type="ECO:0000256" key="1">
    <source>
        <dbReference type="ARBA" id="ARBA00004175"/>
    </source>
</evidence>
<keyword evidence="9" id="KW-1185">Reference proteome</keyword>
<evidence type="ECO:0000256" key="2">
    <source>
        <dbReference type="ARBA" id="ARBA00022483"/>
    </source>
</evidence>
<evidence type="ECO:0000256" key="3">
    <source>
        <dbReference type="ARBA" id="ARBA00022537"/>
    </source>
</evidence>
<reference evidence="8 9" key="1">
    <citation type="journal article" date="2018" name="Gigascience">
        <title>Genomes of trombidid mites reveal novel predicted allergens and laterally-transferred genes associated with secondary metabolism.</title>
        <authorList>
            <person name="Dong X."/>
            <person name="Chaisiri K."/>
            <person name="Xia D."/>
            <person name="Armstrong S.D."/>
            <person name="Fang Y."/>
            <person name="Donnelly M.J."/>
            <person name="Kadowaki T."/>
            <person name="McGarry J.W."/>
            <person name="Darby A.C."/>
            <person name="Makepeace B.L."/>
        </authorList>
    </citation>
    <scope>NUCLEOTIDE SEQUENCE [LARGE SCALE GENOMIC DNA]</scope>
    <source>
        <strain evidence="8">UoL-UT</strain>
    </source>
</reference>
<accession>A0A443S9J2</accession>
<feature type="region of interest" description="Disordered" evidence="7">
    <location>
        <begin position="996"/>
        <end position="1051"/>
    </location>
</feature>
<feature type="region of interest" description="Disordered" evidence="7">
    <location>
        <begin position="775"/>
        <end position="968"/>
    </location>
</feature>
<dbReference type="GO" id="GO:0006887">
    <property type="term" value="P:exocytosis"/>
    <property type="evidence" value="ECO:0007669"/>
    <property type="project" value="UniProtKB-KW"/>
</dbReference>
<feature type="non-terminal residue" evidence="8">
    <location>
        <position position="1051"/>
    </location>
</feature>
<dbReference type="EMBL" id="NCKV01005179">
    <property type="protein sequence ID" value="RWS24236.1"/>
    <property type="molecule type" value="Genomic_DNA"/>
</dbReference>
<feature type="compositionally biased region" description="Basic and acidic residues" evidence="7">
    <location>
        <begin position="863"/>
        <end position="873"/>
    </location>
</feature>
<dbReference type="InterPro" id="IPR002110">
    <property type="entry name" value="Ankyrin_rpt"/>
</dbReference>
<dbReference type="PANTHER" id="PTHR24172">
    <property type="entry name" value="ANK_REP_REGION DOMAIN-CONTAINING PROTEIN"/>
    <property type="match status" value="1"/>
</dbReference>
<proteinExistence type="predicted"/>
<name>A0A443S9J2_9ACAR</name>
<evidence type="ECO:0000256" key="7">
    <source>
        <dbReference type="SAM" id="MobiDB-lite"/>
    </source>
</evidence>
<keyword evidence="4" id="KW-0638">Presynaptic neurotoxin</keyword>
<feature type="compositionally biased region" description="Basic residues" evidence="7">
    <location>
        <begin position="255"/>
        <end position="265"/>
    </location>
</feature>
<feature type="compositionally biased region" description="Polar residues" evidence="7">
    <location>
        <begin position="51"/>
        <end position="62"/>
    </location>
</feature>
<dbReference type="OrthoDB" id="432281at2759"/>
<evidence type="ECO:0000313" key="8">
    <source>
        <dbReference type="EMBL" id="RWS24236.1"/>
    </source>
</evidence>
<dbReference type="Gene3D" id="1.25.40.20">
    <property type="entry name" value="Ankyrin repeat-containing domain"/>
    <property type="match status" value="4"/>
</dbReference>
<dbReference type="STRING" id="299467.A0A443S9J2"/>
<gene>
    <name evidence="8" type="ORF">B4U80_03161</name>
</gene>
<evidence type="ECO:0000256" key="4">
    <source>
        <dbReference type="ARBA" id="ARBA00023028"/>
    </source>
</evidence>
<keyword evidence="5" id="KW-0472">Membrane</keyword>